<evidence type="ECO:0000256" key="8">
    <source>
        <dbReference type="ARBA" id="ARBA00023143"/>
    </source>
</evidence>
<evidence type="ECO:0000256" key="2">
    <source>
        <dbReference type="ARBA" id="ARBA00009772"/>
    </source>
</evidence>
<proteinExistence type="inferred from homology"/>
<keyword evidence="11" id="KW-0282">Flagellum</keyword>
<evidence type="ECO:0000256" key="6">
    <source>
        <dbReference type="ARBA" id="ARBA00022989"/>
    </source>
</evidence>
<evidence type="ECO:0000313" key="12">
    <source>
        <dbReference type="Proteomes" id="UP000036426"/>
    </source>
</evidence>
<dbReference type="Proteomes" id="UP000036426">
    <property type="component" value="Unassembled WGS sequence"/>
</dbReference>
<evidence type="ECO:0000313" key="11">
    <source>
        <dbReference type="EMBL" id="KLV00640.1"/>
    </source>
</evidence>
<evidence type="ECO:0000256" key="4">
    <source>
        <dbReference type="ARBA" id="ARBA00022475"/>
    </source>
</evidence>
<evidence type="ECO:0000256" key="9">
    <source>
        <dbReference type="NCBIfam" id="TIGR01400"/>
    </source>
</evidence>
<protein>
    <recommendedName>
        <fullName evidence="3 9">Flagellar biosynthetic protein FliR</fullName>
    </recommendedName>
</protein>
<dbReference type="InterPro" id="IPR006303">
    <property type="entry name" value="FliR"/>
</dbReference>
<feature type="transmembrane region" description="Helical" evidence="10">
    <location>
        <begin position="79"/>
        <end position="103"/>
    </location>
</feature>
<dbReference type="GO" id="GO:0005886">
    <property type="term" value="C:plasma membrane"/>
    <property type="evidence" value="ECO:0007669"/>
    <property type="project" value="UniProtKB-SubCell"/>
</dbReference>
<comment type="similarity">
    <text evidence="2 10">Belongs to the FliR/MopE/SpaR family.</text>
</comment>
<feature type="transmembrane region" description="Helical" evidence="10">
    <location>
        <begin position="172"/>
        <end position="201"/>
    </location>
</feature>
<evidence type="ECO:0000256" key="10">
    <source>
        <dbReference type="RuleBase" id="RU362071"/>
    </source>
</evidence>
<evidence type="ECO:0000256" key="3">
    <source>
        <dbReference type="ARBA" id="ARBA00021717"/>
    </source>
</evidence>
<feature type="transmembrane region" description="Helical" evidence="10">
    <location>
        <begin position="12"/>
        <end position="30"/>
    </location>
</feature>
<dbReference type="NCBIfam" id="TIGR01400">
    <property type="entry name" value="fliR"/>
    <property type="match status" value="1"/>
</dbReference>
<keyword evidence="11" id="KW-0966">Cell projection</keyword>
<dbReference type="OrthoDB" id="9797790at2"/>
<keyword evidence="6 10" id="KW-1133">Transmembrane helix</keyword>
<evidence type="ECO:0000256" key="1">
    <source>
        <dbReference type="ARBA" id="ARBA00002578"/>
    </source>
</evidence>
<reference evidence="11 12" key="1">
    <citation type="submission" date="2015-05" db="EMBL/GenBank/DDBJ databases">
        <title>Photobacterium galathea sp. nov.</title>
        <authorList>
            <person name="Machado H."/>
            <person name="Gram L."/>
        </authorList>
    </citation>
    <scope>NUCLEOTIDE SEQUENCE [LARGE SCALE GENOMIC DNA]</scope>
    <source>
        <strain evidence="11 12">DSM 25995</strain>
    </source>
</reference>
<evidence type="ECO:0000256" key="5">
    <source>
        <dbReference type="ARBA" id="ARBA00022692"/>
    </source>
</evidence>
<dbReference type="PATRIC" id="fig|754436.4.peg.2492"/>
<feature type="transmembrane region" description="Helical" evidence="10">
    <location>
        <begin position="42"/>
        <end position="59"/>
    </location>
</feature>
<keyword evidence="5 10" id="KW-0812">Transmembrane</keyword>
<evidence type="ECO:0000256" key="7">
    <source>
        <dbReference type="ARBA" id="ARBA00023136"/>
    </source>
</evidence>
<accession>A0A0J1GLL4</accession>
<dbReference type="RefSeq" id="WP_047874595.1">
    <property type="nucleotide sequence ID" value="NZ_BMYC01000018.1"/>
</dbReference>
<keyword evidence="12" id="KW-1185">Reference proteome</keyword>
<feature type="transmembrane region" description="Helical" evidence="10">
    <location>
        <begin position="213"/>
        <end position="232"/>
    </location>
</feature>
<comment type="caution">
    <text evidence="11">The sequence shown here is derived from an EMBL/GenBank/DDBJ whole genome shotgun (WGS) entry which is preliminary data.</text>
</comment>
<organism evidence="11 12">
    <name type="scientific">Photobacterium aphoticum</name>
    <dbReference type="NCBI Taxonomy" id="754436"/>
    <lineage>
        <taxon>Bacteria</taxon>
        <taxon>Pseudomonadati</taxon>
        <taxon>Pseudomonadota</taxon>
        <taxon>Gammaproteobacteria</taxon>
        <taxon>Vibrionales</taxon>
        <taxon>Vibrionaceae</taxon>
        <taxon>Photobacterium</taxon>
    </lineage>
</organism>
<dbReference type="EMBL" id="LDOV01000021">
    <property type="protein sequence ID" value="KLV00640.1"/>
    <property type="molecule type" value="Genomic_DNA"/>
</dbReference>
<dbReference type="PANTHER" id="PTHR30065">
    <property type="entry name" value="FLAGELLAR BIOSYNTHETIC PROTEIN FLIR"/>
    <property type="match status" value="1"/>
</dbReference>
<sequence length="259" mass="28222">MYELSAAELNAWFGQIWWPFVRLGSALMAMPIIGGSSIPPQLRVGLAMMIALLSAPLMPAMPSVDPLSLQAIVYAGQQVLIGVLLAFLLECLFAIFTTMGQILSMQMGLGMAMMNDPVNGVSVPAMGKYYQLYTFMLFLSLDGHLVALEIFVRSFEIWPVGEFFSQHALYLIILRFGWLMGAALLLALPAMTAMLLVNGAFGMMNRAAPQLNVFALGFPMTLLLGLVCLLISNSGLPENFVRLSSDTLDMMRLLEGGTP</sequence>
<name>A0A0J1GLL4_9GAMM</name>
<keyword evidence="8 10" id="KW-0975">Bacterial flagellum</keyword>
<dbReference type="AlphaFoldDB" id="A0A0J1GLL4"/>
<dbReference type="PRINTS" id="PR00953">
    <property type="entry name" value="TYPE3IMRPROT"/>
</dbReference>
<dbReference type="GO" id="GO:0006605">
    <property type="term" value="P:protein targeting"/>
    <property type="evidence" value="ECO:0007669"/>
    <property type="project" value="UniProtKB-UniRule"/>
</dbReference>
<dbReference type="InterPro" id="IPR002010">
    <property type="entry name" value="T3SS_IM_R"/>
</dbReference>
<keyword evidence="7 10" id="KW-0472">Membrane</keyword>
<gene>
    <name evidence="11" type="ORF">ABT58_11745</name>
</gene>
<comment type="subcellular location">
    <subcellularLocation>
        <location evidence="10">Cell membrane</location>
        <topology evidence="10">Multi-pass membrane protein</topology>
    </subcellularLocation>
    <subcellularLocation>
        <location evidence="10">Bacterial flagellum basal body</location>
    </subcellularLocation>
</comment>
<dbReference type="PANTHER" id="PTHR30065:SF8">
    <property type="entry name" value="FLAGELLAR BIOSYNTHETIC PROTEIN FLIR"/>
    <property type="match status" value="1"/>
</dbReference>
<dbReference type="GO" id="GO:0044780">
    <property type="term" value="P:bacterial-type flagellum assembly"/>
    <property type="evidence" value="ECO:0007669"/>
    <property type="project" value="UniProtKB-UniRule"/>
</dbReference>
<dbReference type="Pfam" id="PF01311">
    <property type="entry name" value="Bac_export_1"/>
    <property type="match status" value="1"/>
</dbReference>
<keyword evidence="11" id="KW-0969">Cilium</keyword>
<comment type="function">
    <text evidence="1 10">Role in flagellar biosynthesis.</text>
</comment>
<keyword evidence="4 10" id="KW-1003">Cell membrane</keyword>
<dbReference type="GO" id="GO:0009425">
    <property type="term" value="C:bacterial-type flagellum basal body"/>
    <property type="evidence" value="ECO:0007669"/>
    <property type="project" value="UniProtKB-SubCell"/>
</dbReference>